<keyword evidence="3" id="KW-1185">Reference proteome</keyword>
<reference evidence="2" key="2">
    <citation type="submission" date="2021-01" db="EMBL/GenBank/DDBJ databases">
        <authorList>
            <person name="Schikora-Tamarit M.A."/>
        </authorList>
    </citation>
    <scope>NUCLEOTIDE SEQUENCE</scope>
    <source>
        <strain evidence="2">NCAIM Y.01608</strain>
    </source>
</reference>
<evidence type="ECO:0000313" key="3">
    <source>
        <dbReference type="Proteomes" id="UP000788993"/>
    </source>
</evidence>
<proteinExistence type="predicted"/>
<dbReference type="AlphaFoldDB" id="A0A9P8PQA4"/>
<organism evidence="2 3">
    <name type="scientific">Ogataea polymorpha</name>
    <dbReference type="NCBI Taxonomy" id="460523"/>
    <lineage>
        <taxon>Eukaryota</taxon>
        <taxon>Fungi</taxon>
        <taxon>Dikarya</taxon>
        <taxon>Ascomycota</taxon>
        <taxon>Saccharomycotina</taxon>
        <taxon>Pichiomycetes</taxon>
        <taxon>Pichiales</taxon>
        <taxon>Pichiaceae</taxon>
        <taxon>Ogataea</taxon>
    </lineage>
</organism>
<name>A0A9P8PQA4_9ASCO</name>
<dbReference type="EMBL" id="JAEUBD010000345">
    <property type="protein sequence ID" value="KAH3675615.1"/>
    <property type="molecule type" value="Genomic_DNA"/>
</dbReference>
<feature type="non-terminal residue" evidence="2">
    <location>
        <position position="1"/>
    </location>
</feature>
<feature type="compositionally biased region" description="Acidic residues" evidence="1">
    <location>
        <begin position="15"/>
        <end position="44"/>
    </location>
</feature>
<evidence type="ECO:0000313" key="2">
    <source>
        <dbReference type="EMBL" id="KAH3675615.1"/>
    </source>
</evidence>
<gene>
    <name evidence="2" type="ORF">OGATHE_001514</name>
</gene>
<feature type="region of interest" description="Disordered" evidence="1">
    <location>
        <begin position="1"/>
        <end position="44"/>
    </location>
</feature>
<accession>A0A9P8PQA4</accession>
<dbReference type="Proteomes" id="UP000788993">
    <property type="component" value="Unassembled WGS sequence"/>
</dbReference>
<evidence type="ECO:0000256" key="1">
    <source>
        <dbReference type="SAM" id="MobiDB-lite"/>
    </source>
</evidence>
<sequence>SALDPSLYFDASLVFDEDAADEEEDEEDESDDEEDEEDEESYDE</sequence>
<protein>
    <submittedName>
        <fullName evidence="2">Uncharacterized protein</fullName>
    </submittedName>
</protein>
<comment type="caution">
    <text evidence="2">The sequence shown here is derived from an EMBL/GenBank/DDBJ whole genome shotgun (WGS) entry which is preliminary data.</text>
</comment>
<reference evidence="2" key="1">
    <citation type="journal article" date="2021" name="Open Biol.">
        <title>Shared evolutionary footprints suggest mitochondrial oxidative damage underlies multiple complex I losses in fungi.</title>
        <authorList>
            <person name="Schikora-Tamarit M.A."/>
            <person name="Marcet-Houben M."/>
            <person name="Nosek J."/>
            <person name="Gabaldon T."/>
        </authorList>
    </citation>
    <scope>NUCLEOTIDE SEQUENCE</scope>
    <source>
        <strain evidence="2">NCAIM Y.01608</strain>
    </source>
</reference>